<gene>
    <name evidence="2" type="primary">r-cup</name>
</gene>
<dbReference type="PANTHER" id="PTHR21391">
    <property type="entry name" value="AT04489P-RELATED"/>
    <property type="match status" value="1"/>
</dbReference>
<dbReference type="OMA" id="MLMAKSH"/>
<sequence length="599" mass="70626">MRDTSLGTPKSANLKPWMHLELTAEGQRQINCSWGKYFARRRRDIDAMRNFNLCVTRRDAVVDQKALCLRSKFQRAVGLAQGALDDSKKATEAMTVWDATVTMEMADCLYDLNRFEDNKALLHENVRRNIGTSREPFARRLHAVNANLKDSTGDSLTKFYMEHSTAMPGFYEHKRDQLVKADKRPLWKIRQDNQECDVQSYIDRKEVLLSPLESERRFRKTKNFYQNYLGRNWTDFIFMKTLRDNPQLLLDHNFGSSKERRACLERSFQRIKSFARMLHARSPMYHEYFQRSPVMEARMREANLFRIQYQTRRNMHSILRTVRVLRKTNDISCLRKFIEDVMGNYVILKTDRLMPWKVEFMNEVYNHLALSLCDTYRIPKTPVTPHDKNAMCNLLNIPAAKPLEFTEVIFGDRSSYSNAGGDKPHTERTMADHQTSIEHLERRLLFARLPIERAYLLHEVADRHMQQNHFSQCLSSARRAIEEAKACNSLVWQFLSMMLMAKSHAVLHKFERQKEVLNFAYELATDLKSPRLCIFIELCRMLNRDYITLRKMTQLVTQKRLRSKISNRSSFLSNASPQYSLYEQEDRRNLLEKALSSHN</sequence>
<accession>A0A6P4IP94</accession>
<evidence type="ECO:0000313" key="2">
    <source>
        <dbReference type="RefSeq" id="XP_017030300.1"/>
    </source>
</evidence>
<dbReference type="OrthoDB" id="7752111at2759"/>
<dbReference type="RefSeq" id="XP_017030300.1">
    <property type="nucleotide sequence ID" value="XM_017174811.3"/>
</dbReference>
<dbReference type="AlphaFoldDB" id="A0A6P4IP94"/>
<dbReference type="Proteomes" id="UP001652661">
    <property type="component" value="Chromosome X"/>
</dbReference>
<dbReference type="PANTHER" id="PTHR21391:SF0">
    <property type="entry name" value="AT04489P-RELATED"/>
    <property type="match status" value="1"/>
</dbReference>
<protein>
    <submittedName>
        <fullName evidence="2">Uncharacterized protein r-cup</fullName>
    </submittedName>
</protein>
<keyword evidence="1" id="KW-1185">Reference proteome</keyword>
<reference evidence="2" key="1">
    <citation type="submission" date="2025-08" db="UniProtKB">
        <authorList>
            <consortium name="RefSeq"/>
        </authorList>
    </citation>
    <scope>IDENTIFICATION</scope>
    <source>
        <strain evidence="2">14028-0561.14</strain>
        <tissue evidence="2">Whole fly</tissue>
    </source>
</reference>
<name>A0A6P4IP94_DROKI</name>
<organism evidence="1 2">
    <name type="scientific">Drosophila kikkawai</name>
    <name type="common">Fruit fly</name>
    <dbReference type="NCBI Taxonomy" id="30033"/>
    <lineage>
        <taxon>Eukaryota</taxon>
        <taxon>Metazoa</taxon>
        <taxon>Ecdysozoa</taxon>
        <taxon>Arthropoda</taxon>
        <taxon>Hexapoda</taxon>
        <taxon>Insecta</taxon>
        <taxon>Pterygota</taxon>
        <taxon>Neoptera</taxon>
        <taxon>Endopterygota</taxon>
        <taxon>Diptera</taxon>
        <taxon>Brachycera</taxon>
        <taxon>Muscomorpha</taxon>
        <taxon>Ephydroidea</taxon>
        <taxon>Drosophilidae</taxon>
        <taxon>Drosophila</taxon>
        <taxon>Sophophora</taxon>
    </lineage>
</organism>
<proteinExistence type="predicted"/>
<evidence type="ECO:0000313" key="1">
    <source>
        <dbReference type="Proteomes" id="UP001652661"/>
    </source>
</evidence>